<dbReference type="AlphaFoldDB" id="A0A852VN34"/>
<organism evidence="5 6">
    <name type="scientific">Janibacter cremeus</name>
    <dbReference type="NCBI Taxonomy" id="1285192"/>
    <lineage>
        <taxon>Bacteria</taxon>
        <taxon>Bacillati</taxon>
        <taxon>Actinomycetota</taxon>
        <taxon>Actinomycetes</taxon>
        <taxon>Micrococcales</taxon>
        <taxon>Intrasporangiaceae</taxon>
        <taxon>Janibacter</taxon>
    </lineage>
</organism>
<feature type="domain" description="UspA" evidence="4">
    <location>
        <begin position="164"/>
        <end position="300"/>
    </location>
</feature>
<dbReference type="RefSeq" id="WP_185990457.1">
    <property type="nucleotide sequence ID" value="NZ_JACCAE010000001.1"/>
</dbReference>
<accession>A0A852VN34</accession>
<dbReference type="PANTHER" id="PTHR46268">
    <property type="entry name" value="STRESS RESPONSE PROTEIN NHAX"/>
    <property type="match status" value="1"/>
</dbReference>
<dbReference type="InterPro" id="IPR014729">
    <property type="entry name" value="Rossmann-like_a/b/a_fold"/>
</dbReference>
<comment type="similarity">
    <text evidence="1">Belongs to the universal stress protein A family.</text>
</comment>
<dbReference type="InterPro" id="IPR006016">
    <property type="entry name" value="UspA"/>
</dbReference>
<dbReference type="CDD" id="cd00293">
    <property type="entry name" value="USP-like"/>
    <property type="match status" value="2"/>
</dbReference>
<dbReference type="Gene3D" id="3.40.50.620">
    <property type="entry name" value="HUPs"/>
    <property type="match status" value="2"/>
</dbReference>
<gene>
    <name evidence="5" type="ORF">BJY20_000928</name>
</gene>
<protein>
    <submittedName>
        <fullName evidence="5">Nucleotide-binding universal stress UspA family protein</fullName>
    </submittedName>
</protein>
<dbReference type="PANTHER" id="PTHR46268:SF27">
    <property type="entry name" value="UNIVERSAL STRESS PROTEIN RV2623"/>
    <property type="match status" value="1"/>
</dbReference>
<dbReference type="Pfam" id="PF00582">
    <property type="entry name" value="Usp"/>
    <property type="match status" value="2"/>
</dbReference>
<keyword evidence="3" id="KW-0067">ATP-binding</keyword>
<feature type="domain" description="UspA" evidence="4">
    <location>
        <begin position="17"/>
        <end position="154"/>
    </location>
</feature>
<evidence type="ECO:0000256" key="3">
    <source>
        <dbReference type="ARBA" id="ARBA00022840"/>
    </source>
</evidence>
<keyword evidence="2" id="KW-0547">Nucleotide-binding</keyword>
<evidence type="ECO:0000313" key="5">
    <source>
        <dbReference type="EMBL" id="NYF97536.1"/>
    </source>
</evidence>
<dbReference type="Proteomes" id="UP000554054">
    <property type="component" value="Unassembled WGS sequence"/>
</dbReference>
<dbReference type="EMBL" id="JACCAE010000001">
    <property type="protein sequence ID" value="NYF97536.1"/>
    <property type="molecule type" value="Genomic_DNA"/>
</dbReference>
<dbReference type="InterPro" id="IPR006015">
    <property type="entry name" value="Universal_stress_UspA"/>
</dbReference>
<dbReference type="GO" id="GO:0005524">
    <property type="term" value="F:ATP binding"/>
    <property type="evidence" value="ECO:0007669"/>
    <property type="project" value="UniProtKB-KW"/>
</dbReference>
<evidence type="ECO:0000256" key="1">
    <source>
        <dbReference type="ARBA" id="ARBA00008791"/>
    </source>
</evidence>
<evidence type="ECO:0000313" key="6">
    <source>
        <dbReference type="Proteomes" id="UP000554054"/>
    </source>
</evidence>
<keyword evidence="6" id="KW-1185">Reference proteome</keyword>
<evidence type="ECO:0000259" key="4">
    <source>
        <dbReference type="Pfam" id="PF00582"/>
    </source>
</evidence>
<evidence type="ECO:0000256" key="2">
    <source>
        <dbReference type="ARBA" id="ARBA00022741"/>
    </source>
</evidence>
<sequence>MTTDASMQDTPTPPGAVVAAIDGSHRDPAVLDWAAAEAVSVGAPLHLVHAVDLGTPLSAYGELLTSPDIVDKVEQESVRVATDAKARVAGTHPDLPVTTALPTGAPAGGLLNASDGARLLVVGSARKTKAERIVLGTTSLSVVAHSPCPVVLVPEDSEITGDGRVVVGIDGSQHSRLAFQHALEAAALRGKSVTTVTSWNVEVVGGVVVTEPGSPEWESVDTRYREMAEATVAQMRAAHPDIEVTVEVHHGRAADTLVEVAQGADLLVVGSRGRGGFRGMLLGSVSQRVLGRATVPVAVLHQQ</sequence>
<dbReference type="PRINTS" id="PR01438">
    <property type="entry name" value="UNVRSLSTRESS"/>
</dbReference>
<reference evidence="5 6" key="1">
    <citation type="submission" date="2020-07" db="EMBL/GenBank/DDBJ databases">
        <title>Sequencing the genomes of 1000 actinobacteria strains.</title>
        <authorList>
            <person name="Klenk H.-P."/>
        </authorList>
    </citation>
    <scope>NUCLEOTIDE SEQUENCE [LARGE SCALE GENOMIC DNA]</scope>
    <source>
        <strain evidence="5 6">DSM 26154</strain>
    </source>
</reference>
<name>A0A852VN34_9MICO</name>
<comment type="caution">
    <text evidence="5">The sequence shown here is derived from an EMBL/GenBank/DDBJ whole genome shotgun (WGS) entry which is preliminary data.</text>
</comment>
<proteinExistence type="inferred from homology"/>
<dbReference type="SUPFAM" id="SSF52402">
    <property type="entry name" value="Adenine nucleotide alpha hydrolases-like"/>
    <property type="match status" value="2"/>
</dbReference>